<gene>
    <name evidence="1" type="ORF">CLUMA_CG004246</name>
</gene>
<protein>
    <submittedName>
        <fullName evidence="1">CLUMA_CG004246, isoform A</fullName>
    </submittedName>
</protein>
<organism evidence="1 2">
    <name type="scientific">Clunio marinus</name>
    <dbReference type="NCBI Taxonomy" id="568069"/>
    <lineage>
        <taxon>Eukaryota</taxon>
        <taxon>Metazoa</taxon>
        <taxon>Ecdysozoa</taxon>
        <taxon>Arthropoda</taxon>
        <taxon>Hexapoda</taxon>
        <taxon>Insecta</taxon>
        <taxon>Pterygota</taxon>
        <taxon>Neoptera</taxon>
        <taxon>Endopterygota</taxon>
        <taxon>Diptera</taxon>
        <taxon>Nematocera</taxon>
        <taxon>Chironomoidea</taxon>
        <taxon>Chironomidae</taxon>
        <taxon>Clunio</taxon>
    </lineage>
</organism>
<evidence type="ECO:0000313" key="1">
    <source>
        <dbReference type="EMBL" id="CRK90542.1"/>
    </source>
</evidence>
<dbReference type="EMBL" id="CVRI01000020">
    <property type="protein sequence ID" value="CRK90542.1"/>
    <property type="molecule type" value="Genomic_DNA"/>
</dbReference>
<evidence type="ECO:0000313" key="2">
    <source>
        <dbReference type="Proteomes" id="UP000183832"/>
    </source>
</evidence>
<reference evidence="1 2" key="1">
    <citation type="submission" date="2015-04" db="EMBL/GenBank/DDBJ databases">
        <authorList>
            <person name="Syromyatnikov M.Y."/>
            <person name="Popov V.N."/>
        </authorList>
    </citation>
    <scope>NUCLEOTIDE SEQUENCE [LARGE SCALE GENOMIC DNA]</scope>
</reference>
<name>A0A1J1HVL5_9DIPT</name>
<keyword evidence="2" id="KW-1185">Reference proteome</keyword>
<dbReference type="AlphaFoldDB" id="A0A1J1HVL5"/>
<accession>A0A1J1HVL5</accession>
<proteinExistence type="predicted"/>
<dbReference type="Proteomes" id="UP000183832">
    <property type="component" value="Unassembled WGS sequence"/>
</dbReference>
<sequence length="63" mass="7573">MLCRVDKFERKDWNYRAISLTVSASFYREEIKKREIETQSNSFTVQIHIWVACLNCKENPMNT</sequence>